<reference evidence="2" key="1">
    <citation type="submission" date="2015-06" db="EMBL/GenBank/DDBJ databases">
        <authorList>
            <person name="Hoefler B.C."/>
            <person name="Straight P.D."/>
        </authorList>
    </citation>
    <scope>NUCLEOTIDE SEQUENCE</scope>
</reference>
<feature type="compositionally biased region" description="Basic residues" evidence="1">
    <location>
        <begin position="405"/>
        <end position="416"/>
    </location>
</feature>
<feature type="compositionally biased region" description="Polar residues" evidence="1">
    <location>
        <begin position="282"/>
        <end position="299"/>
    </location>
</feature>
<evidence type="ECO:0000313" key="2">
    <source>
        <dbReference type="EMBL" id="JAI36573.1"/>
    </source>
</evidence>
<proteinExistence type="predicted"/>
<accession>A0A0K8VCG4</accession>
<dbReference type="PANTHER" id="PTHR31809:SF0">
    <property type="entry name" value="BUD13 HOMOLOG"/>
    <property type="match status" value="1"/>
</dbReference>
<dbReference type="PANTHER" id="PTHR31809">
    <property type="entry name" value="BUD13 HOMOLOG"/>
    <property type="match status" value="1"/>
</dbReference>
<feature type="compositionally biased region" description="Basic and acidic residues" evidence="1">
    <location>
        <begin position="124"/>
        <end position="138"/>
    </location>
</feature>
<protein>
    <submittedName>
        <fullName evidence="2">BUD13</fullName>
    </submittedName>
</protein>
<gene>
    <name evidence="2" type="primary">Bud13</name>
    <name evidence="2" type="ORF">c0_g1_i1</name>
</gene>
<dbReference type="AlphaFoldDB" id="A0A0K8VCG4"/>
<sequence>MSSHAATKIDQKEYLKKYLSGDKVKKKKKDKKHKKDFGAAKVKIIDDDVAHDQTQEEFDEELILGGEDAPQIVGEYIEEVSSAANAPKWRSIVVKDEPVEENIRNANSKPQEDLWGPKQIKHKIKDEFSPPRRDKNIDLHQSTPDNSPQRRKDSGKAWRKHRRNNTSPDETRRNKDGTYSSDQSPPRKTENISHRTHRNRNQRTPDNSPTRRSNRNDGQSPQRRRKETPDKSPPRRRKYTPDSSPQRRHKGTPDKSPARKDNRIKEAYNARQHSAQSHKRNNSLVGYRSNSIRSRSPQKVPSRGKYGSPCREINRPSRKHAGRSSSSDQSPPRKATQKLTKSRRSRSESVDLSPQRPNKRNSSSDQSPPRRKDLRKSRKRSISPTRRNGRNSNDQSPPRRYDDKRKKKLFTSSHKT</sequence>
<dbReference type="OrthoDB" id="6022at2759"/>
<dbReference type="GO" id="GO:0003723">
    <property type="term" value="F:RNA binding"/>
    <property type="evidence" value="ECO:0007669"/>
    <property type="project" value="TreeGrafter"/>
</dbReference>
<organism evidence="2">
    <name type="scientific">Bactrocera latifrons</name>
    <name type="common">Malaysian fruit fly</name>
    <name type="synonym">Chaetodacus latifrons</name>
    <dbReference type="NCBI Taxonomy" id="174628"/>
    <lineage>
        <taxon>Eukaryota</taxon>
        <taxon>Metazoa</taxon>
        <taxon>Ecdysozoa</taxon>
        <taxon>Arthropoda</taxon>
        <taxon>Hexapoda</taxon>
        <taxon>Insecta</taxon>
        <taxon>Pterygota</taxon>
        <taxon>Neoptera</taxon>
        <taxon>Endopterygota</taxon>
        <taxon>Diptera</taxon>
        <taxon>Brachycera</taxon>
        <taxon>Muscomorpha</taxon>
        <taxon>Tephritoidea</taxon>
        <taxon>Tephritidae</taxon>
        <taxon>Bactrocera</taxon>
        <taxon>Bactrocera</taxon>
    </lineage>
</organism>
<dbReference type="GO" id="GO:0070274">
    <property type="term" value="C:RES complex"/>
    <property type="evidence" value="ECO:0007669"/>
    <property type="project" value="TreeGrafter"/>
</dbReference>
<name>A0A0K8VCG4_BACLA</name>
<dbReference type="InterPro" id="IPR051112">
    <property type="entry name" value="CWC26_splicing_factor"/>
</dbReference>
<feature type="compositionally biased region" description="Polar residues" evidence="1">
    <location>
        <begin position="384"/>
        <end position="396"/>
    </location>
</feature>
<feature type="compositionally biased region" description="Polar residues" evidence="1">
    <location>
        <begin position="202"/>
        <end position="221"/>
    </location>
</feature>
<evidence type="ECO:0000256" key="1">
    <source>
        <dbReference type="SAM" id="MobiDB-lite"/>
    </source>
</evidence>
<feature type="compositionally biased region" description="Basic and acidic residues" evidence="1">
    <location>
        <begin position="251"/>
        <end position="268"/>
    </location>
</feature>
<dbReference type="GO" id="GO:0005684">
    <property type="term" value="C:U2-type spliceosomal complex"/>
    <property type="evidence" value="ECO:0007669"/>
    <property type="project" value="TreeGrafter"/>
</dbReference>
<feature type="compositionally biased region" description="Basic residues" evidence="1">
    <location>
        <begin position="372"/>
        <end position="381"/>
    </location>
</feature>
<feature type="region of interest" description="Disordered" evidence="1">
    <location>
        <begin position="96"/>
        <end position="416"/>
    </location>
</feature>
<dbReference type="GO" id="GO:0000398">
    <property type="term" value="P:mRNA splicing, via spliceosome"/>
    <property type="evidence" value="ECO:0007669"/>
    <property type="project" value="TreeGrafter"/>
</dbReference>
<feature type="compositionally biased region" description="Polar residues" evidence="1">
    <location>
        <begin position="350"/>
        <end position="367"/>
    </location>
</feature>
<dbReference type="EMBL" id="GDHF01015741">
    <property type="protein sequence ID" value="JAI36573.1"/>
    <property type="molecule type" value="Transcribed_RNA"/>
</dbReference>